<gene>
    <name evidence="1" type="ORF">BV25DRAFT_1551998</name>
</gene>
<comment type="caution">
    <text evidence="1">The sequence shown here is derived from an EMBL/GenBank/DDBJ whole genome shotgun (WGS) entry which is preliminary data.</text>
</comment>
<name>A0ACB8SLB5_9AGAM</name>
<dbReference type="Proteomes" id="UP000814140">
    <property type="component" value="Unassembled WGS sequence"/>
</dbReference>
<protein>
    <submittedName>
        <fullName evidence="1">Uncharacterized protein</fullName>
    </submittedName>
</protein>
<organism evidence="1 2">
    <name type="scientific">Artomyces pyxidatus</name>
    <dbReference type="NCBI Taxonomy" id="48021"/>
    <lineage>
        <taxon>Eukaryota</taxon>
        <taxon>Fungi</taxon>
        <taxon>Dikarya</taxon>
        <taxon>Basidiomycota</taxon>
        <taxon>Agaricomycotina</taxon>
        <taxon>Agaricomycetes</taxon>
        <taxon>Russulales</taxon>
        <taxon>Auriscalpiaceae</taxon>
        <taxon>Artomyces</taxon>
    </lineage>
</organism>
<reference evidence="1" key="1">
    <citation type="submission" date="2021-03" db="EMBL/GenBank/DDBJ databases">
        <authorList>
            <consortium name="DOE Joint Genome Institute"/>
            <person name="Ahrendt S."/>
            <person name="Looney B.P."/>
            <person name="Miyauchi S."/>
            <person name="Morin E."/>
            <person name="Drula E."/>
            <person name="Courty P.E."/>
            <person name="Chicoki N."/>
            <person name="Fauchery L."/>
            <person name="Kohler A."/>
            <person name="Kuo A."/>
            <person name="Labutti K."/>
            <person name="Pangilinan J."/>
            <person name="Lipzen A."/>
            <person name="Riley R."/>
            <person name="Andreopoulos W."/>
            <person name="He G."/>
            <person name="Johnson J."/>
            <person name="Barry K.W."/>
            <person name="Grigoriev I.V."/>
            <person name="Nagy L."/>
            <person name="Hibbett D."/>
            <person name="Henrissat B."/>
            <person name="Matheny P.B."/>
            <person name="Labbe J."/>
            <person name="Martin F."/>
        </authorList>
    </citation>
    <scope>NUCLEOTIDE SEQUENCE</scope>
    <source>
        <strain evidence="1">HHB10654</strain>
    </source>
</reference>
<dbReference type="EMBL" id="MU277260">
    <property type="protein sequence ID" value="KAI0056663.1"/>
    <property type="molecule type" value="Genomic_DNA"/>
</dbReference>
<reference evidence="1" key="2">
    <citation type="journal article" date="2022" name="New Phytol.">
        <title>Evolutionary transition to the ectomycorrhizal habit in the genomes of a hyperdiverse lineage of mushroom-forming fungi.</title>
        <authorList>
            <person name="Looney B."/>
            <person name="Miyauchi S."/>
            <person name="Morin E."/>
            <person name="Drula E."/>
            <person name="Courty P.E."/>
            <person name="Kohler A."/>
            <person name="Kuo A."/>
            <person name="LaButti K."/>
            <person name="Pangilinan J."/>
            <person name="Lipzen A."/>
            <person name="Riley R."/>
            <person name="Andreopoulos W."/>
            <person name="He G."/>
            <person name="Johnson J."/>
            <person name="Nolan M."/>
            <person name="Tritt A."/>
            <person name="Barry K.W."/>
            <person name="Grigoriev I.V."/>
            <person name="Nagy L.G."/>
            <person name="Hibbett D."/>
            <person name="Henrissat B."/>
            <person name="Matheny P.B."/>
            <person name="Labbe J."/>
            <person name="Martin F.M."/>
        </authorList>
    </citation>
    <scope>NUCLEOTIDE SEQUENCE</scope>
    <source>
        <strain evidence="1">HHB10654</strain>
    </source>
</reference>
<evidence type="ECO:0000313" key="1">
    <source>
        <dbReference type="EMBL" id="KAI0056663.1"/>
    </source>
</evidence>
<sequence>MSSTLFASDPKDVPSLTVTVDTYSSASPFPSPGSSFIPPPVPGAHEYAIKSPTPRRKLSEAKLNGSANPDNANGASMISEKTEADETVSKAANQDSEQEIWVADALVEKLGTGPSKTPPFSKVLASVSEQIAGKEGAGTTATVSGEAVAAGGEEVQGGASNTTSSADSPTSVLTPIADNRSRATSTSLSEDSDTTPPSSAATPTMANSGIEREPSPPPEPTPLRSSRDSLTSSRPAPPSPAASRRASAAMSRTSGRSRPSSTLASTPGGSSSRLSLSGLDAQLAPETPKPPTHSLLVKIRDFAFPPSDARHTGTGPMTPHPNKRLQRPLSAWSSSSASSASSDHQTAEDDSQGGWSGAFGWAGLRRMSWFSGSREAGNTEAPSDGDFARNFAGESPSSEIEDPMDAQSDEYDEDDEEQEVERELPPGLYRALYAFEPEGTAEMALEEEQIVRVLGRGGGVGWAIVVREGGEGHALVPEGYLEPVRLDRDSDEDDEDEG</sequence>
<proteinExistence type="predicted"/>
<keyword evidence="2" id="KW-1185">Reference proteome</keyword>
<evidence type="ECO:0000313" key="2">
    <source>
        <dbReference type="Proteomes" id="UP000814140"/>
    </source>
</evidence>
<accession>A0ACB8SLB5</accession>